<sequence>MSNETPPSPVKPGWKTTEFYQTLILQALAFATILGFLSPSESTGIGGNITTMIEHVVALLVAGGTVVSYIKNRTQAKAGGQ</sequence>
<reference evidence="2" key="1">
    <citation type="submission" date="2020-04" db="EMBL/GenBank/DDBJ databases">
        <authorList>
            <person name="Chiriac C."/>
            <person name="Salcher M."/>
            <person name="Ghai R."/>
            <person name="Kavagutti S V."/>
        </authorList>
    </citation>
    <scope>NUCLEOTIDE SEQUENCE</scope>
</reference>
<dbReference type="EMBL" id="LR796775">
    <property type="protein sequence ID" value="CAB4165333.1"/>
    <property type="molecule type" value="Genomic_DNA"/>
</dbReference>
<organism evidence="2">
    <name type="scientific">uncultured Caudovirales phage</name>
    <dbReference type="NCBI Taxonomy" id="2100421"/>
    <lineage>
        <taxon>Viruses</taxon>
        <taxon>Duplodnaviria</taxon>
        <taxon>Heunggongvirae</taxon>
        <taxon>Uroviricota</taxon>
        <taxon>Caudoviricetes</taxon>
        <taxon>Peduoviridae</taxon>
        <taxon>Maltschvirus</taxon>
        <taxon>Maltschvirus maltsch</taxon>
    </lineage>
</organism>
<feature type="transmembrane region" description="Helical" evidence="1">
    <location>
        <begin position="49"/>
        <end position="70"/>
    </location>
</feature>
<feature type="transmembrane region" description="Helical" evidence="1">
    <location>
        <begin position="20"/>
        <end position="37"/>
    </location>
</feature>
<evidence type="ECO:0000256" key="1">
    <source>
        <dbReference type="SAM" id="Phobius"/>
    </source>
</evidence>
<keyword evidence="1" id="KW-1133">Transmembrane helix</keyword>
<protein>
    <recommendedName>
        <fullName evidence="3">Holin</fullName>
    </recommendedName>
</protein>
<keyword evidence="1" id="KW-0812">Transmembrane</keyword>
<name>A0A6J5P1Y9_9CAUD</name>
<accession>A0A6J5P1Y9</accession>
<gene>
    <name evidence="2" type="ORF">UFOVP822_37</name>
</gene>
<proteinExistence type="predicted"/>
<evidence type="ECO:0000313" key="2">
    <source>
        <dbReference type="EMBL" id="CAB4165333.1"/>
    </source>
</evidence>
<evidence type="ECO:0008006" key="3">
    <source>
        <dbReference type="Google" id="ProtNLM"/>
    </source>
</evidence>
<keyword evidence="1" id="KW-0472">Membrane</keyword>